<dbReference type="AlphaFoldDB" id="A0A345ZRR8"/>
<keyword evidence="1" id="KW-0732">Signal</keyword>
<evidence type="ECO:0000313" key="2">
    <source>
        <dbReference type="EMBL" id="AXK79615.1"/>
    </source>
</evidence>
<gene>
    <name evidence="2" type="ORF">DW352_03225</name>
</gene>
<feature type="chain" id="PRO_5017079122" evidence="1">
    <location>
        <begin position="22"/>
        <end position="85"/>
    </location>
</feature>
<feature type="signal peptide" evidence="1">
    <location>
        <begin position="1"/>
        <end position="21"/>
    </location>
</feature>
<dbReference type="KEGG" id="ptaw:DW352_03225"/>
<keyword evidence="3" id="KW-1185">Reference proteome</keyword>
<evidence type="ECO:0000256" key="1">
    <source>
        <dbReference type="SAM" id="SignalP"/>
    </source>
</evidence>
<organism evidence="2 3">
    <name type="scientific">Pseudolabrys taiwanensis</name>
    <dbReference type="NCBI Taxonomy" id="331696"/>
    <lineage>
        <taxon>Bacteria</taxon>
        <taxon>Pseudomonadati</taxon>
        <taxon>Pseudomonadota</taxon>
        <taxon>Alphaproteobacteria</taxon>
        <taxon>Hyphomicrobiales</taxon>
        <taxon>Xanthobacteraceae</taxon>
        <taxon>Pseudolabrys</taxon>
    </lineage>
</organism>
<reference evidence="2 3" key="1">
    <citation type="submission" date="2018-07" db="EMBL/GenBank/DDBJ databases">
        <authorList>
            <person name="Quirk P.G."/>
            <person name="Krulwich T.A."/>
        </authorList>
    </citation>
    <scope>NUCLEOTIDE SEQUENCE [LARGE SCALE GENOMIC DNA]</scope>
    <source>
        <strain evidence="2 3">CC-BB4</strain>
    </source>
</reference>
<accession>A0A345ZRR8</accession>
<protein>
    <submittedName>
        <fullName evidence="2">Uncharacterized protein</fullName>
    </submittedName>
</protein>
<dbReference type="EMBL" id="CP031417">
    <property type="protein sequence ID" value="AXK79615.1"/>
    <property type="molecule type" value="Genomic_DNA"/>
</dbReference>
<evidence type="ECO:0000313" key="3">
    <source>
        <dbReference type="Proteomes" id="UP000254889"/>
    </source>
</evidence>
<dbReference type="Proteomes" id="UP000254889">
    <property type="component" value="Chromosome"/>
</dbReference>
<name>A0A345ZRR8_9HYPH</name>
<sequence>MLSLSLVVVFALGGASLPVAAADQIALPPLGVWRDDKGRTDMVFDLKTDRNPSAADMQGGLPLIRKEPLVPFVGLSLTRPLGGQK</sequence>
<proteinExistence type="predicted"/>